<evidence type="ECO:0000313" key="2">
    <source>
        <dbReference type="Proteomes" id="UP000295050"/>
    </source>
</evidence>
<dbReference type="Proteomes" id="UP000295050">
    <property type="component" value="Unassembled WGS sequence"/>
</dbReference>
<reference evidence="1 2" key="1">
    <citation type="submission" date="2019-03" db="EMBL/GenBank/DDBJ databases">
        <title>Genomic Encyclopedia of Type Strains, Phase IV (KMG-IV): sequencing the most valuable type-strain genomes for metagenomic binning, comparative biology and taxonomic classification.</title>
        <authorList>
            <person name="Goeker M."/>
        </authorList>
    </citation>
    <scope>NUCLEOTIDE SEQUENCE [LARGE SCALE GENOMIC DNA]</scope>
    <source>
        <strain evidence="1 2">DSM 24766</strain>
    </source>
</reference>
<evidence type="ECO:0000313" key="1">
    <source>
        <dbReference type="EMBL" id="TCP60142.1"/>
    </source>
</evidence>
<accession>A0A4R2RA47</accession>
<dbReference type="EMBL" id="SLXU01000012">
    <property type="protein sequence ID" value="TCP60142.1"/>
    <property type="molecule type" value="Genomic_DNA"/>
</dbReference>
<protein>
    <submittedName>
        <fullName evidence="1">Uncharacterized protein</fullName>
    </submittedName>
</protein>
<comment type="caution">
    <text evidence="1">The sequence shown here is derived from an EMBL/GenBank/DDBJ whole genome shotgun (WGS) entry which is preliminary data.</text>
</comment>
<dbReference type="AlphaFoldDB" id="A0A4R2RA47"/>
<gene>
    <name evidence="1" type="ORF">EV663_11237</name>
</gene>
<sequence length="172" mass="18676">MRDLSPKRGKAPAVKTVQREVAAVMQAYAVPVPRSRSDPEDNLGSPFHRLDLWRHLYGTDRFERSETTPIPPEALGLVLSALGMSQPSATLREGILQDIAIGSAPMTRAGAMLGRSREALLDLAAASERELGPEVLRVRTLAGERYVSLPSAAAATWARRFYDRVGAAREAA</sequence>
<organism evidence="1 2">
    <name type="scientific">Rhodovulum bhavnagarense</name>
    <dbReference type="NCBI Taxonomy" id="992286"/>
    <lineage>
        <taxon>Bacteria</taxon>
        <taxon>Pseudomonadati</taxon>
        <taxon>Pseudomonadota</taxon>
        <taxon>Alphaproteobacteria</taxon>
        <taxon>Rhodobacterales</taxon>
        <taxon>Paracoccaceae</taxon>
        <taxon>Rhodovulum</taxon>
    </lineage>
</organism>
<name>A0A4R2RA47_9RHOB</name>
<proteinExistence type="predicted"/>
<keyword evidence="2" id="KW-1185">Reference proteome</keyword>